<gene>
    <name evidence="1" type="ORF">PVAG01_01991</name>
</gene>
<dbReference type="EMBL" id="JBFCZG010000001">
    <property type="protein sequence ID" value="KAL3428482.1"/>
    <property type="molecule type" value="Genomic_DNA"/>
</dbReference>
<organism evidence="1 2">
    <name type="scientific">Phlyctema vagabunda</name>
    <dbReference type="NCBI Taxonomy" id="108571"/>
    <lineage>
        <taxon>Eukaryota</taxon>
        <taxon>Fungi</taxon>
        <taxon>Dikarya</taxon>
        <taxon>Ascomycota</taxon>
        <taxon>Pezizomycotina</taxon>
        <taxon>Leotiomycetes</taxon>
        <taxon>Helotiales</taxon>
        <taxon>Dermateaceae</taxon>
        <taxon>Phlyctema</taxon>
    </lineage>
</organism>
<proteinExistence type="predicted"/>
<evidence type="ECO:0000313" key="1">
    <source>
        <dbReference type="EMBL" id="KAL3428482.1"/>
    </source>
</evidence>
<keyword evidence="2" id="KW-1185">Reference proteome</keyword>
<accession>A0ABR4PZ73</accession>
<evidence type="ECO:0000313" key="2">
    <source>
        <dbReference type="Proteomes" id="UP001629113"/>
    </source>
</evidence>
<name>A0ABR4PZ73_9HELO</name>
<dbReference type="Proteomes" id="UP001629113">
    <property type="component" value="Unassembled WGS sequence"/>
</dbReference>
<reference evidence="1 2" key="1">
    <citation type="submission" date="2024-06" db="EMBL/GenBank/DDBJ databases">
        <title>Complete genome of Phlyctema vagabunda strain 19-DSS-EL-015.</title>
        <authorList>
            <person name="Fiorenzani C."/>
        </authorList>
    </citation>
    <scope>NUCLEOTIDE SEQUENCE [LARGE SCALE GENOMIC DNA]</scope>
    <source>
        <strain evidence="1 2">19-DSS-EL-015</strain>
    </source>
</reference>
<sequence>MGRNSQSPFTDSNDLKKWGWRSSTLGGAIYEDDLDSVFLELGTSLDDFKTVNIDHKEVVVDGLEYPENGGKAYLQLNTAAGVLVADKSDNAIVYNRRKPLIRYPPLVSWSDLTFLAYQQQAAVNGHDIRKLRYVVRAGIANDNTRAIMNWACGVKDDYPPWENRAVFGMDTEQGQALLGTPNGSGIAWLLINHKLQLGIKTVDKVSVFSVDNYPFLLFELKDV</sequence>
<protein>
    <submittedName>
        <fullName evidence="1">Uncharacterized protein</fullName>
    </submittedName>
</protein>
<comment type="caution">
    <text evidence="1">The sequence shown here is derived from an EMBL/GenBank/DDBJ whole genome shotgun (WGS) entry which is preliminary data.</text>
</comment>